<evidence type="ECO:0000313" key="1">
    <source>
        <dbReference type="EMBL" id="NTY60470.1"/>
    </source>
</evidence>
<accession>A0ABX2JYC3</accession>
<dbReference type="EMBL" id="VBSB01000008">
    <property type="protein sequence ID" value="NTY60470.1"/>
    <property type="molecule type" value="Genomic_DNA"/>
</dbReference>
<keyword evidence="2" id="KW-1185">Reference proteome</keyword>
<proteinExistence type="predicted"/>
<dbReference type="Proteomes" id="UP000708347">
    <property type="component" value="Unassembled WGS sequence"/>
</dbReference>
<dbReference type="RefSeq" id="WP_174398286.1">
    <property type="nucleotide sequence ID" value="NZ_VBSB01000008.1"/>
</dbReference>
<sequence length="374" mass="38699">MRLIAESGLWRIGPAVATVPLVAVVEVDGAVLAWTVDESHEQAQITLTDADRADWLWRVLGESGHRAVATAAAQPPEQAAGVDLSGVDVHPGTLDGLRRLAIGHWLRRWWPASVRDGIAGLDPALLDAEIALLTAHVEDFVGEDTLDADISALLAPHAAALTLHVIVGEPRVVDLVARCVELAQDIGVDAPGWAELADTVENTTAAPASAHQDDYALAAGTDTGPAPAGLIARGVTSVAWSAVPGGVFDAAEDTVSWAVTADGDRVSAVVHVAVVGPGSPGGIPIELRCNGFTAAGALDDSGRASVELVDAANQPVAVAQAWDQDWSATAVTVGAETAEAADARDRVRRFARNRLAQPGPDAYLAEILAAESDY</sequence>
<evidence type="ECO:0000313" key="2">
    <source>
        <dbReference type="Proteomes" id="UP000708347"/>
    </source>
</evidence>
<reference evidence="1 2" key="1">
    <citation type="submission" date="2019-05" db="EMBL/GenBank/DDBJ databases">
        <title>Mycolicibacterium sphagni ENV482 genome assembly.</title>
        <authorList>
            <person name="Chen W."/>
            <person name="Faulkner N.W."/>
            <person name="Hyman M.R."/>
        </authorList>
    </citation>
    <scope>NUCLEOTIDE SEQUENCE [LARGE SCALE GENOMIC DNA]</scope>
    <source>
        <strain evidence="1 2">ENV482</strain>
    </source>
</reference>
<name>A0ABX2JYC3_9MYCO</name>
<protein>
    <submittedName>
        <fullName evidence="1">Uncharacterized protein</fullName>
    </submittedName>
</protein>
<comment type="caution">
    <text evidence="1">The sequence shown here is derived from an EMBL/GenBank/DDBJ whole genome shotgun (WGS) entry which is preliminary data.</text>
</comment>
<gene>
    <name evidence="1" type="ORF">FEG63_13035</name>
</gene>
<organism evidence="1 2">
    <name type="scientific">Mycolicibacterium sphagni</name>
    <dbReference type="NCBI Taxonomy" id="1786"/>
    <lineage>
        <taxon>Bacteria</taxon>
        <taxon>Bacillati</taxon>
        <taxon>Actinomycetota</taxon>
        <taxon>Actinomycetes</taxon>
        <taxon>Mycobacteriales</taxon>
        <taxon>Mycobacteriaceae</taxon>
        <taxon>Mycolicibacterium</taxon>
    </lineage>
</organism>